<gene>
    <name evidence="1" type="ORF">LCGC14_1179200</name>
</gene>
<organism evidence="1">
    <name type="scientific">marine sediment metagenome</name>
    <dbReference type="NCBI Taxonomy" id="412755"/>
    <lineage>
        <taxon>unclassified sequences</taxon>
        <taxon>metagenomes</taxon>
        <taxon>ecological metagenomes</taxon>
    </lineage>
</organism>
<sequence>MSVSKIAMYHVTLWETREIVKSVENFSYAKRWARARGHTGEDNSGLTGYPPLAYVANDDGDLVYNPRFGKNIRADARGLIDAQPSNHF</sequence>
<name>A0A0F9P5M3_9ZZZZ</name>
<protein>
    <submittedName>
        <fullName evidence="1">Uncharacterized protein</fullName>
    </submittedName>
</protein>
<proteinExistence type="predicted"/>
<reference evidence="1" key="1">
    <citation type="journal article" date="2015" name="Nature">
        <title>Complex archaea that bridge the gap between prokaryotes and eukaryotes.</title>
        <authorList>
            <person name="Spang A."/>
            <person name="Saw J.H."/>
            <person name="Jorgensen S.L."/>
            <person name="Zaremba-Niedzwiedzka K."/>
            <person name="Martijn J."/>
            <person name="Lind A.E."/>
            <person name="van Eijk R."/>
            <person name="Schleper C."/>
            <person name="Guy L."/>
            <person name="Ettema T.J."/>
        </authorList>
    </citation>
    <scope>NUCLEOTIDE SEQUENCE</scope>
</reference>
<accession>A0A0F9P5M3</accession>
<comment type="caution">
    <text evidence="1">The sequence shown here is derived from an EMBL/GenBank/DDBJ whole genome shotgun (WGS) entry which is preliminary data.</text>
</comment>
<dbReference type="EMBL" id="LAZR01005896">
    <property type="protein sequence ID" value="KKM96325.1"/>
    <property type="molecule type" value="Genomic_DNA"/>
</dbReference>
<evidence type="ECO:0000313" key="1">
    <source>
        <dbReference type="EMBL" id="KKM96325.1"/>
    </source>
</evidence>
<dbReference type="AlphaFoldDB" id="A0A0F9P5M3"/>